<feature type="transmembrane region" description="Helical" evidence="2">
    <location>
        <begin position="25"/>
        <end position="44"/>
    </location>
</feature>
<dbReference type="Pfam" id="PF11298">
    <property type="entry name" value="DUF3099"/>
    <property type="match status" value="1"/>
</dbReference>
<proteinExistence type="predicted"/>
<protein>
    <recommendedName>
        <fullName evidence="5">DUF3099 domain-containing protein</fullName>
    </recommendedName>
</protein>
<organism evidence="3 4">
    <name type="scientific">Microbacterium sediminicola</name>
    <dbReference type="NCBI Taxonomy" id="415210"/>
    <lineage>
        <taxon>Bacteria</taxon>
        <taxon>Bacillati</taxon>
        <taxon>Actinomycetota</taxon>
        <taxon>Actinomycetes</taxon>
        <taxon>Micrococcales</taxon>
        <taxon>Microbacteriaceae</taxon>
        <taxon>Microbacterium</taxon>
    </lineage>
</organism>
<dbReference type="EMBL" id="BAAAPL010000001">
    <property type="protein sequence ID" value="GAA1694059.1"/>
    <property type="molecule type" value="Genomic_DNA"/>
</dbReference>
<keyword evidence="2" id="KW-1133">Transmembrane helix</keyword>
<evidence type="ECO:0000313" key="4">
    <source>
        <dbReference type="Proteomes" id="UP001501690"/>
    </source>
</evidence>
<evidence type="ECO:0008006" key="5">
    <source>
        <dbReference type="Google" id="ProtNLM"/>
    </source>
</evidence>
<accession>A0ABP4TW92</accession>
<sequence>MKASSKPQPATSLPRAPREDAGKRSTTYLVMMGIRVACFALVLFVTPYGWYTWVFALAAIFLPYVAVVIANVSADVRAPRADTPDRAIAAAPEVAPQTPEPPTRVIRLHERTLPTYDQPPPREDR</sequence>
<keyword evidence="4" id="KW-1185">Reference proteome</keyword>
<gene>
    <name evidence="3" type="ORF">GCM10009808_08950</name>
</gene>
<evidence type="ECO:0000313" key="3">
    <source>
        <dbReference type="EMBL" id="GAA1694059.1"/>
    </source>
</evidence>
<dbReference type="Proteomes" id="UP001501690">
    <property type="component" value="Unassembled WGS sequence"/>
</dbReference>
<reference evidence="4" key="1">
    <citation type="journal article" date="2019" name="Int. J. Syst. Evol. Microbiol.">
        <title>The Global Catalogue of Microorganisms (GCM) 10K type strain sequencing project: providing services to taxonomists for standard genome sequencing and annotation.</title>
        <authorList>
            <consortium name="The Broad Institute Genomics Platform"/>
            <consortium name="The Broad Institute Genome Sequencing Center for Infectious Disease"/>
            <person name="Wu L."/>
            <person name="Ma J."/>
        </authorList>
    </citation>
    <scope>NUCLEOTIDE SEQUENCE [LARGE SCALE GENOMIC DNA]</scope>
    <source>
        <strain evidence="4">JCM 15577</strain>
    </source>
</reference>
<evidence type="ECO:0000256" key="2">
    <source>
        <dbReference type="SAM" id="Phobius"/>
    </source>
</evidence>
<dbReference type="RefSeq" id="WP_344069853.1">
    <property type="nucleotide sequence ID" value="NZ_BAAAPL010000001.1"/>
</dbReference>
<keyword evidence="2" id="KW-0472">Membrane</keyword>
<dbReference type="InterPro" id="IPR021449">
    <property type="entry name" value="DUF3099"/>
</dbReference>
<feature type="transmembrane region" description="Helical" evidence="2">
    <location>
        <begin position="50"/>
        <end position="70"/>
    </location>
</feature>
<feature type="region of interest" description="Disordered" evidence="1">
    <location>
        <begin position="91"/>
        <end position="125"/>
    </location>
</feature>
<keyword evidence="2" id="KW-0812">Transmembrane</keyword>
<comment type="caution">
    <text evidence="3">The sequence shown here is derived from an EMBL/GenBank/DDBJ whole genome shotgun (WGS) entry which is preliminary data.</text>
</comment>
<name>A0ABP4TW92_9MICO</name>
<evidence type="ECO:0000256" key="1">
    <source>
        <dbReference type="SAM" id="MobiDB-lite"/>
    </source>
</evidence>